<dbReference type="PANTHER" id="PTHR21666">
    <property type="entry name" value="PEPTIDASE-RELATED"/>
    <property type="match status" value="1"/>
</dbReference>
<evidence type="ECO:0000313" key="3">
    <source>
        <dbReference type="EMBL" id="MBC8584532.1"/>
    </source>
</evidence>
<keyword evidence="4" id="KW-1185">Reference proteome</keyword>
<keyword evidence="1" id="KW-0732">Signal</keyword>
<feature type="domain" description="G5" evidence="2">
    <location>
        <begin position="188"/>
        <end position="268"/>
    </location>
</feature>
<evidence type="ECO:0000256" key="1">
    <source>
        <dbReference type="ARBA" id="ARBA00022729"/>
    </source>
</evidence>
<dbReference type="Gene3D" id="2.20.230.10">
    <property type="entry name" value="Resuscitation-promoting factor rpfb"/>
    <property type="match status" value="1"/>
</dbReference>
<dbReference type="InterPro" id="IPR011055">
    <property type="entry name" value="Dup_hybrid_motif"/>
</dbReference>
<evidence type="ECO:0000313" key="4">
    <source>
        <dbReference type="Proteomes" id="UP000623678"/>
    </source>
</evidence>
<dbReference type="Pfam" id="PF07501">
    <property type="entry name" value="G5"/>
    <property type="match status" value="1"/>
</dbReference>
<dbReference type="GO" id="GO:0004222">
    <property type="term" value="F:metalloendopeptidase activity"/>
    <property type="evidence" value="ECO:0007669"/>
    <property type="project" value="TreeGrafter"/>
</dbReference>
<name>A0A926IBV8_9FIRM</name>
<dbReference type="InterPro" id="IPR050570">
    <property type="entry name" value="Cell_wall_metabolism_enzyme"/>
</dbReference>
<evidence type="ECO:0000259" key="2">
    <source>
        <dbReference type="PROSITE" id="PS51109"/>
    </source>
</evidence>
<dbReference type="InterPro" id="IPR016047">
    <property type="entry name" value="M23ase_b-sheet_dom"/>
</dbReference>
<dbReference type="AlphaFoldDB" id="A0A926IBV8"/>
<dbReference type="PROSITE" id="PS51109">
    <property type="entry name" value="G5"/>
    <property type="match status" value="1"/>
</dbReference>
<dbReference type="EMBL" id="JACRTD010000002">
    <property type="protein sequence ID" value="MBC8584532.1"/>
    <property type="molecule type" value="Genomic_DNA"/>
</dbReference>
<accession>A0A926IBV8</accession>
<comment type="caution">
    <text evidence="3">The sequence shown here is derived from an EMBL/GenBank/DDBJ whole genome shotgun (WGS) entry which is preliminary data.</text>
</comment>
<dbReference type="Gene3D" id="2.70.70.10">
    <property type="entry name" value="Glucose Permease (Domain IIA)"/>
    <property type="match status" value="1"/>
</dbReference>
<dbReference type="InterPro" id="IPR011098">
    <property type="entry name" value="G5_dom"/>
</dbReference>
<dbReference type="Pfam" id="PF01551">
    <property type="entry name" value="Peptidase_M23"/>
    <property type="match status" value="1"/>
</dbReference>
<reference evidence="3" key="1">
    <citation type="submission" date="2020-08" db="EMBL/GenBank/DDBJ databases">
        <title>Genome public.</title>
        <authorList>
            <person name="Liu C."/>
            <person name="Sun Q."/>
        </authorList>
    </citation>
    <scope>NUCLEOTIDE SEQUENCE</scope>
    <source>
        <strain evidence="3">NSJ-64</strain>
    </source>
</reference>
<organism evidence="3 4">
    <name type="scientific">Youxingia wuxianensis</name>
    <dbReference type="NCBI Taxonomy" id="2763678"/>
    <lineage>
        <taxon>Bacteria</taxon>
        <taxon>Bacillati</taxon>
        <taxon>Bacillota</taxon>
        <taxon>Clostridia</taxon>
        <taxon>Eubacteriales</taxon>
        <taxon>Oscillospiraceae</taxon>
        <taxon>Youxingia</taxon>
    </lineage>
</organism>
<sequence length="401" mass="43217">MGTVVLFFSFSLFSPQNIVVAVEYSGTKVGYVKDETEFTKVQQQVQQRVAAPALAAQAAGTASDAPSLDLEPKMAVALAPEAETADPQEISDELVKAGAKESVEASGLYVDGILVGATTEPQDLLSELDTMLETYTDEETQGVEFTNHIQLKSGVYPAQQVSDVEEIASVLSSSPRGRTAVAAANPSLEVKVTKTEVTEQEIPYGTTYVDDPNYFKGYTELVSEGRNGVREITAQVVYINDQPIKTVMVQTKDISQPVNRVVKRGSRVIRTKTLEGKSWNVTFENPLPSGWLSADMEDYTGHTGIDLAAPRGTPVYASAGGTVVMAGWYGEYGYCVIIDHGEGVKTLYGHNSFLTVQVGQTVKQGEQIAKVGSTGNSTGNHVHFEIRVGSKFLDPLIYIGK</sequence>
<dbReference type="CDD" id="cd12797">
    <property type="entry name" value="M23_peptidase"/>
    <property type="match status" value="1"/>
</dbReference>
<proteinExistence type="predicted"/>
<dbReference type="SMART" id="SM01208">
    <property type="entry name" value="G5"/>
    <property type="match status" value="1"/>
</dbReference>
<gene>
    <name evidence="3" type="ORF">H8705_02940</name>
</gene>
<dbReference type="SUPFAM" id="SSF51261">
    <property type="entry name" value="Duplicated hybrid motif"/>
    <property type="match status" value="1"/>
</dbReference>
<protein>
    <submittedName>
        <fullName evidence="3">Peptidoglycan DD-metalloendopeptidase family protein</fullName>
    </submittedName>
</protein>
<dbReference type="Proteomes" id="UP000623678">
    <property type="component" value="Unassembled WGS sequence"/>
</dbReference>
<dbReference type="PANTHER" id="PTHR21666:SF270">
    <property type="entry name" value="MUREIN HYDROLASE ACTIVATOR ENVC"/>
    <property type="match status" value="1"/>
</dbReference>